<evidence type="ECO:0000259" key="5">
    <source>
        <dbReference type="PROSITE" id="PS50937"/>
    </source>
</evidence>
<gene>
    <name evidence="6" type="ORF">ABS642_10790</name>
</gene>
<dbReference type="InterPro" id="IPR009061">
    <property type="entry name" value="DNA-bd_dom_put_sf"/>
</dbReference>
<keyword evidence="3" id="KW-0238">DNA-binding</keyword>
<organism evidence="6">
    <name type="scientific">Microbacterium sp. A8/3-1</name>
    <dbReference type="NCBI Taxonomy" id="3160749"/>
    <lineage>
        <taxon>Bacteria</taxon>
        <taxon>Bacillati</taxon>
        <taxon>Actinomycetota</taxon>
        <taxon>Actinomycetes</taxon>
        <taxon>Micrococcales</taxon>
        <taxon>Microbacteriaceae</taxon>
        <taxon>Microbacterium</taxon>
    </lineage>
</organism>
<dbReference type="InterPro" id="IPR047057">
    <property type="entry name" value="MerR_fam"/>
</dbReference>
<evidence type="ECO:0000256" key="1">
    <source>
        <dbReference type="ARBA" id="ARBA00022491"/>
    </source>
</evidence>
<dbReference type="PROSITE" id="PS50937">
    <property type="entry name" value="HTH_MERR_2"/>
    <property type="match status" value="1"/>
</dbReference>
<dbReference type="EMBL" id="CP158357">
    <property type="protein sequence ID" value="XBX80549.1"/>
    <property type="molecule type" value="Genomic_DNA"/>
</dbReference>
<evidence type="ECO:0000313" key="6">
    <source>
        <dbReference type="EMBL" id="XBX80549.1"/>
    </source>
</evidence>
<dbReference type="GO" id="GO:0003700">
    <property type="term" value="F:DNA-binding transcription factor activity"/>
    <property type="evidence" value="ECO:0007669"/>
    <property type="project" value="InterPro"/>
</dbReference>
<evidence type="ECO:0000256" key="4">
    <source>
        <dbReference type="ARBA" id="ARBA00023163"/>
    </source>
</evidence>
<proteinExistence type="predicted"/>
<dbReference type="Gene3D" id="1.10.1660.10">
    <property type="match status" value="1"/>
</dbReference>
<keyword evidence="1" id="KW-0678">Repressor</keyword>
<dbReference type="RefSeq" id="WP_350353350.1">
    <property type="nucleotide sequence ID" value="NZ_CP158357.1"/>
</dbReference>
<dbReference type="PANTHER" id="PTHR30204">
    <property type="entry name" value="REDOX-CYCLING DRUG-SENSING TRANSCRIPTIONAL ACTIVATOR SOXR"/>
    <property type="match status" value="1"/>
</dbReference>
<dbReference type="InterPro" id="IPR000551">
    <property type="entry name" value="MerR-type_HTH_dom"/>
</dbReference>
<dbReference type="SUPFAM" id="SSF46955">
    <property type="entry name" value="Putative DNA-binding domain"/>
    <property type="match status" value="1"/>
</dbReference>
<sequence length="125" mass="14072">MRISELSRASGVSTRALRYYEEQGLLQPQRQSNRYRSYGPEDIERVRRIRFMLAAGISTELASELLPCMVDDGDFLVPACEDLLSEFEREHARISAQVAELESARRALAGIITATRTSLRVASHS</sequence>
<dbReference type="GO" id="GO:0003677">
    <property type="term" value="F:DNA binding"/>
    <property type="evidence" value="ECO:0007669"/>
    <property type="project" value="UniProtKB-KW"/>
</dbReference>
<protein>
    <submittedName>
        <fullName evidence="6">MerR family transcriptional regulator</fullName>
    </submittedName>
</protein>
<accession>A0AAU7W3P1</accession>
<dbReference type="PANTHER" id="PTHR30204:SF69">
    <property type="entry name" value="MERR-FAMILY TRANSCRIPTIONAL REGULATOR"/>
    <property type="match status" value="1"/>
</dbReference>
<dbReference type="PRINTS" id="PR00040">
    <property type="entry name" value="HTHMERR"/>
</dbReference>
<evidence type="ECO:0000256" key="3">
    <source>
        <dbReference type="ARBA" id="ARBA00023125"/>
    </source>
</evidence>
<name>A0AAU7W3P1_9MICO</name>
<keyword evidence="4" id="KW-0804">Transcription</keyword>
<reference evidence="6" key="1">
    <citation type="submission" date="2024-06" db="EMBL/GenBank/DDBJ databases">
        <title>Draft genome sequence of Microbacterium sp. strain A8/3-1, isolated from Oxytropis tragacanthoides Fisch. ex DC. Root nodules in the Altai region of Russia.</title>
        <authorList>
            <person name="Sazanova A."/>
            <person name="Guro P."/>
            <person name="Kuznetsova I."/>
            <person name="Belimov A."/>
            <person name="Safronova V."/>
        </authorList>
    </citation>
    <scope>NUCLEOTIDE SEQUENCE</scope>
    <source>
        <strain evidence="6">A8/3-1</strain>
    </source>
</reference>
<keyword evidence="2" id="KW-0805">Transcription regulation</keyword>
<evidence type="ECO:0000256" key="2">
    <source>
        <dbReference type="ARBA" id="ARBA00023015"/>
    </source>
</evidence>
<dbReference type="AlphaFoldDB" id="A0AAU7W3P1"/>
<dbReference type="PROSITE" id="PS00552">
    <property type="entry name" value="HTH_MERR_1"/>
    <property type="match status" value="1"/>
</dbReference>
<dbReference type="Pfam" id="PF13411">
    <property type="entry name" value="MerR_1"/>
    <property type="match status" value="1"/>
</dbReference>
<feature type="domain" description="HTH merR-type" evidence="5">
    <location>
        <begin position="1"/>
        <end position="68"/>
    </location>
</feature>
<dbReference type="SMART" id="SM00422">
    <property type="entry name" value="HTH_MERR"/>
    <property type="match status" value="1"/>
</dbReference>